<dbReference type="InterPro" id="IPR011009">
    <property type="entry name" value="Kinase-like_dom_sf"/>
</dbReference>
<dbReference type="SUPFAM" id="SSF56112">
    <property type="entry name" value="Protein kinase-like (PK-like)"/>
    <property type="match status" value="1"/>
</dbReference>
<dbReference type="OrthoDB" id="3806873at2"/>
<dbReference type="Proteomes" id="UP000291088">
    <property type="component" value="Unassembled WGS sequence"/>
</dbReference>
<dbReference type="GO" id="GO:0016740">
    <property type="term" value="F:transferase activity"/>
    <property type="evidence" value="ECO:0007669"/>
    <property type="project" value="UniProtKB-KW"/>
</dbReference>
<protein>
    <submittedName>
        <fullName evidence="2">Aminoglycoside phosphotransferase family protein</fullName>
    </submittedName>
</protein>
<dbReference type="InterPro" id="IPR051678">
    <property type="entry name" value="AGP_Transferase"/>
</dbReference>
<proteinExistence type="predicted"/>
<reference evidence="2 3" key="1">
    <citation type="submission" date="2019-01" db="EMBL/GenBank/DDBJ databases">
        <authorList>
            <person name="Deng T."/>
        </authorList>
    </citation>
    <scope>NUCLEOTIDE SEQUENCE [LARGE SCALE GENOMIC DNA]</scope>
    <source>
        <strain evidence="2 3">F8825</strain>
    </source>
</reference>
<dbReference type="EMBL" id="SDVB01000391">
    <property type="protein sequence ID" value="RYB97111.1"/>
    <property type="molecule type" value="Genomic_DNA"/>
</dbReference>
<dbReference type="RefSeq" id="WP_129334542.1">
    <property type="nucleotide sequence ID" value="NZ_SDVB01000391.1"/>
</dbReference>
<dbReference type="AlphaFoldDB" id="A0A4Q2S9E3"/>
<organism evidence="2 3">
    <name type="scientific">Ciceribacter ferrooxidans</name>
    <dbReference type="NCBI Taxonomy" id="2509717"/>
    <lineage>
        <taxon>Bacteria</taxon>
        <taxon>Pseudomonadati</taxon>
        <taxon>Pseudomonadota</taxon>
        <taxon>Alphaproteobacteria</taxon>
        <taxon>Hyphomicrobiales</taxon>
        <taxon>Rhizobiaceae</taxon>
        <taxon>Ciceribacter</taxon>
    </lineage>
</organism>
<dbReference type="CDD" id="cd05155">
    <property type="entry name" value="APH_ChoK_like_1"/>
    <property type="match status" value="1"/>
</dbReference>
<name>A0A4Q2S9E3_9HYPH</name>
<evidence type="ECO:0000313" key="2">
    <source>
        <dbReference type="EMBL" id="RYB97111.1"/>
    </source>
</evidence>
<evidence type="ECO:0000259" key="1">
    <source>
        <dbReference type="Pfam" id="PF01636"/>
    </source>
</evidence>
<accession>A0A4Q2S9E3</accession>
<keyword evidence="3" id="KW-1185">Reference proteome</keyword>
<gene>
    <name evidence="2" type="ORF">EUU22_24260</name>
</gene>
<evidence type="ECO:0000313" key="3">
    <source>
        <dbReference type="Proteomes" id="UP000291088"/>
    </source>
</evidence>
<dbReference type="Pfam" id="PF01636">
    <property type="entry name" value="APH"/>
    <property type="match status" value="1"/>
</dbReference>
<dbReference type="PANTHER" id="PTHR21310:SF42">
    <property type="entry name" value="BIFUNCTIONAL AAC_APH"/>
    <property type="match status" value="1"/>
</dbReference>
<sequence length="305" mass="33579">MRRIDKLKAGKFPVDADLVRRLVASQFPAFAGLEPRGIAEDGWDNWTFRLGDDLKVRLPSAEGYAGQPVKEYRWLPILAPQLPLRVPAPVALGEPEHGYPWRWTIYEWIDDEPVRRESVPDLVAFAADLASFLNALHGLGASGGPPPGEHNFFRGGDVIEVYGEEARRSLAQVAQRIDLAGALSVLDAAERARFSERPCWLHGDVAVGNLLVRDGRLSSVIDFGSAAIGDPACDLVIAWLFFDGESRRTFRKAMMVDEACWARARAWALWKAALVLASGAPTHPQEFPPAEVIEAVVREHRTAGG</sequence>
<dbReference type="InterPro" id="IPR002575">
    <property type="entry name" value="Aminoglycoside_PTrfase"/>
</dbReference>
<comment type="caution">
    <text evidence="2">The sequence shown here is derived from an EMBL/GenBank/DDBJ whole genome shotgun (WGS) entry which is preliminary data.</text>
</comment>
<dbReference type="Gene3D" id="3.30.200.20">
    <property type="entry name" value="Phosphorylase Kinase, domain 1"/>
    <property type="match status" value="1"/>
</dbReference>
<feature type="domain" description="Aminoglycoside phosphotransferase" evidence="1">
    <location>
        <begin position="40"/>
        <end position="267"/>
    </location>
</feature>
<dbReference type="PANTHER" id="PTHR21310">
    <property type="entry name" value="AMINOGLYCOSIDE PHOSPHOTRANSFERASE-RELATED-RELATED"/>
    <property type="match status" value="1"/>
</dbReference>
<dbReference type="Gene3D" id="3.90.1200.10">
    <property type="match status" value="1"/>
</dbReference>
<keyword evidence="2" id="KW-0808">Transferase</keyword>